<keyword evidence="3" id="KW-0805">Transcription regulation</keyword>
<name>C5BXA7_BEUC1</name>
<accession>C5BXA7</accession>
<dbReference type="SUPFAM" id="SSF88659">
    <property type="entry name" value="Sigma3 and sigma4 domains of RNA polymerase sigma factors"/>
    <property type="match status" value="1"/>
</dbReference>
<dbReference type="Gene3D" id="1.10.1740.10">
    <property type="match status" value="1"/>
</dbReference>
<evidence type="ECO:0000313" key="9">
    <source>
        <dbReference type="Proteomes" id="UP000007962"/>
    </source>
</evidence>
<evidence type="ECO:0000256" key="4">
    <source>
        <dbReference type="ARBA" id="ARBA00023082"/>
    </source>
</evidence>
<evidence type="ECO:0000313" key="8">
    <source>
        <dbReference type="EMBL" id="ACQ78782.1"/>
    </source>
</evidence>
<comment type="subunit">
    <text evidence="2">Interacts transiently with the RNA polymerase catalytic core formed by RpoA, RpoB, RpoC and RpoZ (2 alpha, 1 beta, 1 beta' and 1 omega subunit) to form the RNA polymerase holoenzyme that can initiate transcription.</text>
</comment>
<dbReference type="InterPro" id="IPR014284">
    <property type="entry name" value="RNA_pol_sigma-70_dom"/>
</dbReference>
<keyword evidence="5" id="KW-0804">Transcription</keyword>
<evidence type="ECO:0000259" key="7">
    <source>
        <dbReference type="Pfam" id="PF08281"/>
    </source>
</evidence>
<dbReference type="HOGENOM" id="CLU_043648_0_0_11"/>
<feature type="domain" description="RNA polymerase sigma-70 region 2" evidence="6">
    <location>
        <begin position="19"/>
        <end position="86"/>
    </location>
</feature>
<dbReference type="SUPFAM" id="SSF54427">
    <property type="entry name" value="NTF2-like"/>
    <property type="match status" value="1"/>
</dbReference>
<dbReference type="Gene3D" id="3.10.450.50">
    <property type="match status" value="1"/>
</dbReference>
<dbReference type="InterPro" id="IPR039425">
    <property type="entry name" value="RNA_pol_sigma-70-like"/>
</dbReference>
<dbReference type="InterPro" id="IPR032710">
    <property type="entry name" value="NTF2-like_dom_sf"/>
</dbReference>
<comment type="similarity">
    <text evidence="1">Belongs to the sigma-70 factor family. ECF subfamily.</text>
</comment>
<dbReference type="Pfam" id="PF08281">
    <property type="entry name" value="Sigma70_r4_2"/>
    <property type="match status" value="1"/>
</dbReference>
<dbReference type="InterPro" id="IPR036388">
    <property type="entry name" value="WH-like_DNA-bd_sf"/>
</dbReference>
<organism evidence="8 9">
    <name type="scientific">Beutenbergia cavernae (strain ATCC BAA-8 / DSM 12333 / CCUG 43141 / JCM 11478 / NBRC 16432 / NCIMB 13614 / HKI 0122)</name>
    <dbReference type="NCBI Taxonomy" id="471853"/>
    <lineage>
        <taxon>Bacteria</taxon>
        <taxon>Bacillati</taxon>
        <taxon>Actinomycetota</taxon>
        <taxon>Actinomycetes</taxon>
        <taxon>Micrococcales</taxon>
        <taxon>Beutenbergiaceae</taxon>
        <taxon>Beutenbergia</taxon>
    </lineage>
</organism>
<dbReference type="InterPro" id="IPR013324">
    <property type="entry name" value="RNA_pol_sigma_r3/r4-like"/>
</dbReference>
<dbReference type="Gene3D" id="1.10.10.10">
    <property type="entry name" value="Winged helix-like DNA-binding domain superfamily/Winged helix DNA-binding domain"/>
    <property type="match status" value="1"/>
</dbReference>
<dbReference type="InterPro" id="IPR007627">
    <property type="entry name" value="RNA_pol_sigma70_r2"/>
</dbReference>
<gene>
    <name evidence="8" type="ordered locus">Bcav_0519</name>
</gene>
<dbReference type="KEGG" id="bcv:Bcav_0519"/>
<dbReference type="CDD" id="cd06171">
    <property type="entry name" value="Sigma70_r4"/>
    <property type="match status" value="1"/>
</dbReference>
<dbReference type="SUPFAM" id="SSF88946">
    <property type="entry name" value="Sigma2 domain of RNA polymerase sigma factors"/>
    <property type="match status" value="1"/>
</dbReference>
<feature type="domain" description="RNA polymerase sigma factor 70 region 4 type 2" evidence="7">
    <location>
        <begin position="137"/>
        <end position="189"/>
    </location>
</feature>
<dbReference type="eggNOG" id="COG1595">
    <property type="taxonomic scope" value="Bacteria"/>
</dbReference>
<sequence length="330" mass="35065">MTASVPAVSTTAPTVADVDALRGRLTGYCYRMLGSAADTDDAVQETVIRAVGNLERFDPGRAALSTWVHAIATRVCLDMLRGARRRALATDLGPAASGGDIGAPLPAEAFVEPMPDSRLLEAQDPGDAVVARETVRLAFVAALQRLPPRQRAVLVLRDVLAFSAREVADALGVSVAAANSALQRARATLEAHRPDPVDLAEPDDAGQRDLLRRYVAAFEAHDVAGLTALLREDATTSMPPFAWWLRGGALIASLVAGNDECAHDRLLVTRVNGGLGFGQYRPDDAGRLRPFALVGVEVVGGRIARTVTFLGAADRFGEFGLPLEWSTPDR</sequence>
<evidence type="ECO:0000256" key="2">
    <source>
        <dbReference type="ARBA" id="ARBA00011344"/>
    </source>
</evidence>
<dbReference type="NCBIfam" id="NF006089">
    <property type="entry name" value="PRK08241.1"/>
    <property type="match status" value="1"/>
</dbReference>
<dbReference type="InterPro" id="IPR013325">
    <property type="entry name" value="RNA_pol_sigma_r2"/>
</dbReference>
<dbReference type="Proteomes" id="UP000007962">
    <property type="component" value="Chromosome"/>
</dbReference>
<dbReference type="EMBL" id="CP001618">
    <property type="protein sequence ID" value="ACQ78782.1"/>
    <property type="molecule type" value="Genomic_DNA"/>
</dbReference>
<protein>
    <submittedName>
        <fullName evidence="8">RNA polymerase, sigma-24 subunit, ECF subfamily</fullName>
    </submittedName>
</protein>
<evidence type="ECO:0000259" key="6">
    <source>
        <dbReference type="Pfam" id="PF04542"/>
    </source>
</evidence>
<evidence type="ECO:0000256" key="3">
    <source>
        <dbReference type="ARBA" id="ARBA00023015"/>
    </source>
</evidence>
<dbReference type="InterPro" id="IPR014305">
    <property type="entry name" value="RNA_pol_sigma-G_actinobac"/>
</dbReference>
<dbReference type="GO" id="GO:0016987">
    <property type="term" value="F:sigma factor activity"/>
    <property type="evidence" value="ECO:0007669"/>
    <property type="project" value="UniProtKB-KW"/>
</dbReference>
<dbReference type="STRING" id="471853.Bcav_0519"/>
<evidence type="ECO:0000256" key="5">
    <source>
        <dbReference type="ARBA" id="ARBA00023163"/>
    </source>
</evidence>
<dbReference type="PANTHER" id="PTHR43133:SF65">
    <property type="entry name" value="ECF RNA POLYMERASE SIGMA FACTOR SIGG"/>
    <property type="match status" value="1"/>
</dbReference>
<dbReference type="InterPro" id="IPR013249">
    <property type="entry name" value="RNA_pol_sigma70_r4_t2"/>
</dbReference>
<dbReference type="AlphaFoldDB" id="C5BXA7"/>
<dbReference type="Pfam" id="PF04542">
    <property type="entry name" value="Sigma70_r2"/>
    <property type="match status" value="1"/>
</dbReference>
<dbReference type="PANTHER" id="PTHR43133">
    <property type="entry name" value="RNA POLYMERASE ECF-TYPE SIGMA FACTO"/>
    <property type="match status" value="1"/>
</dbReference>
<keyword evidence="9" id="KW-1185">Reference proteome</keyword>
<proteinExistence type="inferred from homology"/>
<dbReference type="GO" id="GO:0003677">
    <property type="term" value="F:DNA binding"/>
    <property type="evidence" value="ECO:0007669"/>
    <property type="project" value="InterPro"/>
</dbReference>
<dbReference type="NCBIfam" id="TIGR02937">
    <property type="entry name" value="sigma70-ECF"/>
    <property type="match status" value="1"/>
</dbReference>
<dbReference type="GO" id="GO:0006352">
    <property type="term" value="P:DNA-templated transcription initiation"/>
    <property type="evidence" value="ECO:0007669"/>
    <property type="project" value="InterPro"/>
</dbReference>
<evidence type="ECO:0000256" key="1">
    <source>
        <dbReference type="ARBA" id="ARBA00010641"/>
    </source>
</evidence>
<dbReference type="NCBIfam" id="TIGR02960">
    <property type="entry name" value="SigX5"/>
    <property type="match status" value="1"/>
</dbReference>
<reference evidence="8 9" key="1">
    <citation type="journal article" date="2009" name="Stand. Genomic Sci.">
        <title>Complete genome sequence of Beutenbergia cavernae type strain (HKI 0122).</title>
        <authorList>
            <person name="Land M."/>
            <person name="Pukall R."/>
            <person name="Abt B."/>
            <person name="Goker M."/>
            <person name="Rohde M."/>
            <person name="Glavina Del Rio T."/>
            <person name="Tice H."/>
            <person name="Copeland A."/>
            <person name="Cheng J.F."/>
            <person name="Lucas S."/>
            <person name="Chen F."/>
            <person name="Nolan M."/>
            <person name="Bruce D."/>
            <person name="Goodwin L."/>
            <person name="Pitluck S."/>
            <person name="Ivanova N."/>
            <person name="Mavromatis K."/>
            <person name="Ovchinnikova G."/>
            <person name="Pati A."/>
            <person name="Chen A."/>
            <person name="Palaniappan K."/>
            <person name="Hauser L."/>
            <person name="Chang Y.J."/>
            <person name="Jefferies C.C."/>
            <person name="Saunders E."/>
            <person name="Brettin T."/>
            <person name="Detter J.C."/>
            <person name="Han C."/>
            <person name="Chain P."/>
            <person name="Bristow J."/>
            <person name="Eisen J.A."/>
            <person name="Markowitz V."/>
            <person name="Hugenholtz P."/>
            <person name="Kyrpides N.C."/>
            <person name="Klenk H.P."/>
            <person name="Lapidus A."/>
        </authorList>
    </citation>
    <scope>NUCLEOTIDE SEQUENCE [LARGE SCALE GENOMIC DNA]</scope>
    <source>
        <strain evidence="9">ATCC BAA-8 / DSM 12333 / NBRC 16432</strain>
    </source>
</reference>
<keyword evidence="4" id="KW-0731">Sigma factor</keyword>